<feature type="region of interest" description="Disordered" evidence="1">
    <location>
        <begin position="181"/>
        <end position="221"/>
    </location>
</feature>
<evidence type="ECO:0000313" key="2">
    <source>
        <dbReference type="EMBL" id="THU76656.1"/>
    </source>
</evidence>
<name>A0A4S8KM20_DENBC</name>
<protein>
    <submittedName>
        <fullName evidence="2">Uncharacterized protein</fullName>
    </submittedName>
</protein>
<accession>A0A4S8KM20</accession>
<keyword evidence="3" id="KW-1185">Reference proteome</keyword>
<proteinExistence type="predicted"/>
<evidence type="ECO:0000256" key="1">
    <source>
        <dbReference type="SAM" id="MobiDB-lite"/>
    </source>
</evidence>
<reference evidence="2 3" key="1">
    <citation type="journal article" date="2019" name="Nat. Ecol. Evol.">
        <title>Megaphylogeny resolves global patterns of mushroom evolution.</title>
        <authorList>
            <person name="Varga T."/>
            <person name="Krizsan K."/>
            <person name="Foldi C."/>
            <person name="Dima B."/>
            <person name="Sanchez-Garcia M."/>
            <person name="Sanchez-Ramirez S."/>
            <person name="Szollosi G.J."/>
            <person name="Szarkandi J.G."/>
            <person name="Papp V."/>
            <person name="Albert L."/>
            <person name="Andreopoulos W."/>
            <person name="Angelini C."/>
            <person name="Antonin V."/>
            <person name="Barry K.W."/>
            <person name="Bougher N.L."/>
            <person name="Buchanan P."/>
            <person name="Buyck B."/>
            <person name="Bense V."/>
            <person name="Catcheside P."/>
            <person name="Chovatia M."/>
            <person name="Cooper J."/>
            <person name="Damon W."/>
            <person name="Desjardin D."/>
            <person name="Finy P."/>
            <person name="Geml J."/>
            <person name="Haridas S."/>
            <person name="Hughes K."/>
            <person name="Justo A."/>
            <person name="Karasinski D."/>
            <person name="Kautmanova I."/>
            <person name="Kiss B."/>
            <person name="Kocsube S."/>
            <person name="Kotiranta H."/>
            <person name="LaButti K.M."/>
            <person name="Lechner B.E."/>
            <person name="Liimatainen K."/>
            <person name="Lipzen A."/>
            <person name="Lukacs Z."/>
            <person name="Mihaltcheva S."/>
            <person name="Morgado L.N."/>
            <person name="Niskanen T."/>
            <person name="Noordeloos M.E."/>
            <person name="Ohm R.A."/>
            <person name="Ortiz-Santana B."/>
            <person name="Ovrebo C."/>
            <person name="Racz N."/>
            <person name="Riley R."/>
            <person name="Savchenko A."/>
            <person name="Shiryaev A."/>
            <person name="Soop K."/>
            <person name="Spirin V."/>
            <person name="Szebenyi C."/>
            <person name="Tomsovsky M."/>
            <person name="Tulloss R.E."/>
            <person name="Uehling J."/>
            <person name="Grigoriev I.V."/>
            <person name="Vagvolgyi C."/>
            <person name="Papp T."/>
            <person name="Martin F.M."/>
            <person name="Miettinen O."/>
            <person name="Hibbett D.S."/>
            <person name="Nagy L.G."/>
        </authorList>
    </citation>
    <scope>NUCLEOTIDE SEQUENCE [LARGE SCALE GENOMIC DNA]</scope>
    <source>
        <strain evidence="2 3">CBS 962.96</strain>
    </source>
</reference>
<evidence type="ECO:0000313" key="3">
    <source>
        <dbReference type="Proteomes" id="UP000297245"/>
    </source>
</evidence>
<organism evidence="2 3">
    <name type="scientific">Dendrothele bispora (strain CBS 962.96)</name>
    <dbReference type="NCBI Taxonomy" id="1314807"/>
    <lineage>
        <taxon>Eukaryota</taxon>
        <taxon>Fungi</taxon>
        <taxon>Dikarya</taxon>
        <taxon>Basidiomycota</taxon>
        <taxon>Agaricomycotina</taxon>
        <taxon>Agaricomycetes</taxon>
        <taxon>Agaricomycetidae</taxon>
        <taxon>Agaricales</taxon>
        <taxon>Agaricales incertae sedis</taxon>
        <taxon>Dendrothele</taxon>
    </lineage>
</organism>
<dbReference type="EMBL" id="ML180777">
    <property type="protein sequence ID" value="THU76656.1"/>
    <property type="molecule type" value="Genomic_DNA"/>
</dbReference>
<feature type="region of interest" description="Disordered" evidence="1">
    <location>
        <begin position="22"/>
        <end position="71"/>
    </location>
</feature>
<feature type="compositionally biased region" description="Polar residues" evidence="1">
    <location>
        <begin position="22"/>
        <end position="38"/>
    </location>
</feature>
<feature type="compositionally biased region" description="Basic and acidic residues" evidence="1">
    <location>
        <begin position="184"/>
        <end position="207"/>
    </location>
</feature>
<dbReference type="Proteomes" id="UP000297245">
    <property type="component" value="Unassembled WGS sequence"/>
</dbReference>
<feature type="compositionally biased region" description="Low complexity" evidence="1">
    <location>
        <begin position="42"/>
        <end position="57"/>
    </location>
</feature>
<sequence>MEGPTTSSVSVDSTVIHTIDDATTVQNNQASGSATTMTGVDVPGPLTSGTTPTTPVTPEEDVQASRTVSSSTRTSIAVAQSMQMFNGSTQTEFIHSVLSNIGGNKNETNIIVHGNATFPCSLTDLAALRINSAGSSEILQNPMSSQPEHVEHGDMRVGSTSATSTEENTFVTGIQTGITTPRKVQRESCACEDRHCSAPRTQGKENQRATPTVDGDQTSSG</sequence>
<dbReference type="AlphaFoldDB" id="A0A4S8KM20"/>
<gene>
    <name evidence="2" type="ORF">K435DRAFT_813192</name>
</gene>